<dbReference type="InterPro" id="IPR050177">
    <property type="entry name" value="Lipid_A_modif_metabolic_enz"/>
</dbReference>
<keyword evidence="3" id="KW-1185">Reference proteome</keyword>
<sequence>MKNRLLVTGSSGFVGSNFIRNSEQFNITEIDLLSITTDKINFNNIDSVLHLAALVHQMKGAPEEQYFKVNRDLAFNVAKSAKEQGVKQFVLMSTAKVYGESTANGGSWSEVSDCAPSDPYGKSKYEAELLIRGLEDDNFKVAIVRSPLVYGAGVKANMFSLIRLVERFPLLPLGDIRNERSVVYIGNLVALLTKIIEEQASGIFIAGDRSPLSTSEMIKLIAAGFNRKVSLLKVPKFILAGVRRILPSITYRLYGSLVLDNSNTNKVLNFTPPYSSEQGICEMVKWYKTRRK</sequence>
<dbReference type="PANTHER" id="PTHR43245">
    <property type="entry name" value="BIFUNCTIONAL POLYMYXIN RESISTANCE PROTEIN ARNA"/>
    <property type="match status" value="1"/>
</dbReference>
<dbReference type="Pfam" id="PF01370">
    <property type="entry name" value="Epimerase"/>
    <property type="match status" value="1"/>
</dbReference>
<dbReference type="STRING" id="1640674.SAMN05216323_100234"/>
<dbReference type="InterPro" id="IPR001509">
    <property type="entry name" value="Epimerase_deHydtase"/>
</dbReference>
<reference evidence="2 3" key="1">
    <citation type="submission" date="2016-09" db="EMBL/GenBank/DDBJ databases">
        <authorList>
            <person name="Capua I."/>
            <person name="De Benedictis P."/>
            <person name="Joannis T."/>
            <person name="Lombin L.H."/>
            <person name="Cattoli G."/>
        </authorList>
    </citation>
    <scope>NUCLEOTIDE SEQUENCE [LARGE SCALE GENOMIC DNA]</scope>
    <source>
        <strain evidence="2 3">A7P-90m</strain>
    </source>
</reference>
<proteinExistence type="predicted"/>
<dbReference type="SUPFAM" id="SSF51735">
    <property type="entry name" value="NAD(P)-binding Rossmann-fold domains"/>
    <property type="match status" value="1"/>
</dbReference>
<dbReference type="Gene3D" id="3.40.50.720">
    <property type="entry name" value="NAD(P)-binding Rossmann-like Domain"/>
    <property type="match status" value="1"/>
</dbReference>
<organism evidence="2 3">
    <name type="scientific">Williamwhitmania taraxaci</name>
    <dbReference type="NCBI Taxonomy" id="1640674"/>
    <lineage>
        <taxon>Bacteria</taxon>
        <taxon>Pseudomonadati</taxon>
        <taxon>Bacteroidota</taxon>
        <taxon>Bacteroidia</taxon>
        <taxon>Bacteroidales</taxon>
        <taxon>Williamwhitmaniaceae</taxon>
        <taxon>Williamwhitmania</taxon>
    </lineage>
</organism>
<name>A0A1G6GLH6_9BACT</name>
<dbReference type="AlphaFoldDB" id="A0A1G6GLH6"/>
<dbReference type="InterPro" id="IPR036291">
    <property type="entry name" value="NAD(P)-bd_dom_sf"/>
</dbReference>
<dbReference type="Proteomes" id="UP000199452">
    <property type="component" value="Unassembled WGS sequence"/>
</dbReference>
<feature type="domain" description="NAD-dependent epimerase/dehydratase" evidence="1">
    <location>
        <begin position="6"/>
        <end position="201"/>
    </location>
</feature>
<dbReference type="OrthoDB" id="1490291at2"/>
<protein>
    <submittedName>
        <fullName evidence="2">UDP-glucose 4-epimerase</fullName>
    </submittedName>
</protein>
<gene>
    <name evidence="2" type="ORF">SAMN05216323_100234</name>
</gene>
<dbReference type="RefSeq" id="WP_092434335.1">
    <property type="nucleotide sequence ID" value="NZ_FMYP01000002.1"/>
</dbReference>
<evidence type="ECO:0000313" key="3">
    <source>
        <dbReference type="Proteomes" id="UP000199452"/>
    </source>
</evidence>
<evidence type="ECO:0000313" key="2">
    <source>
        <dbReference type="EMBL" id="SDB82858.1"/>
    </source>
</evidence>
<evidence type="ECO:0000259" key="1">
    <source>
        <dbReference type="Pfam" id="PF01370"/>
    </source>
</evidence>
<dbReference type="PANTHER" id="PTHR43245:SF58">
    <property type="entry name" value="BLL5923 PROTEIN"/>
    <property type="match status" value="1"/>
</dbReference>
<dbReference type="EMBL" id="FMYP01000002">
    <property type="protein sequence ID" value="SDB82858.1"/>
    <property type="molecule type" value="Genomic_DNA"/>
</dbReference>
<accession>A0A1G6GLH6</accession>